<evidence type="ECO:0000259" key="8">
    <source>
        <dbReference type="Pfam" id="PF04024"/>
    </source>
</evidence>
<feature type="region of interest" description="Disordered" evidence="6">
    <location>
        <begin position="60"/>
        <end position="128"/>
    </location>
</feature>
<dbReference type="RefSeq" id="WP_425431582.1">
    <property type="nucleotide sequence ID" value="NZ_FOHA01000002.1"/>
</dbReference>
<feature type="compositionally biased region" description="Basic and acidic residues" evidence="6">
    <location>
        <begin position="93"/>
        <end position="118"/>
    </location>
</feature>
<keyword evidence="10" id="KW-1185">Reference proteome</keyword>
<evidence type="ECO:0000256" key="2">
    <source>
        <dbReference type="ARBA" id="ARBA00022475"/>
    </source>
</evidence>
<feature type="compositionally biased region" description="Acidic residues" evidence="6">
    <location>
        <begin position="119"/>
        <end position="128"/>
    </location>
</feature>
<keyword evidence="3 7" id="KW-0812">Transmembrane</keyword>
<dbReference type="InterPro" id="IPR052027">
    <property type="entry name" value="PspC"/>
</dbReference>
<dbReference type="PANTHER" id="PTHR33885">
    <property type="entry name" value="PHAGE SHOCK PROTEIN C"/>
    <property type="match status" value="1"/>
</dbReference>
<gene>
    <name evidence="9" type="ORF">SAMN04488559_102146</name>
</gene>
<dbReference type="InterPro" id="IPR007168">
    <property type="entry name" value="Phageshock_PspC_N"/>
</dbReference>
<keyword evidence="5 7" id="KW-0472">Membrane</keyword>
<keyword evidence="2" id="KW-1003">Cell membrane</keyword>
<organism evidence="9 10">
    <name type="scientific">Isobaculum melis</name>
    <dbReference type="NCBI Taxonomy" id="142588"/>
    <lineage>
        <taxon>Bacteria</taxon>
        <taxon>Bacillati</taxon>
        <taxon>Bacillota</taxon>
        <taxon>Bacilli</taxon>
        <taxon>Lactobacillales</taxon>
        <taxon>Carnobacteriaceae</taxon>
        <taxon>Isobaculum</taxon>
    </lineage>
</organism>
<dbReference type="Pfam" id="PF04024">
    <property type="entry name" value="PspC"/>
    <property type="match status" value="1"/>
</dbReference>
<feature type="transmembrane region" description="Helical" evidence="7">
    <location>
        <begin position="32"/>
        <end position="56"/>
    </location>
</feature>
<evidence type="ECO:0000313" key="10">
    <source>
        <dbReference type="Proteomes" id="UP000198948"/>
    </source>
</evidence>
<keyword evidence="4 7" id="KW-1133">Transmembrane helix</keyword>
<proteinExistence type="predicted"/>
<evidence type="ECO:0000313" key="9">
    <source>
        <dbReference type="EMBL" id="SER61111.1"/>
    </source>
</evidence>
<evidence type="ECO:0000256" key="7">
    <source>
        <dbReference type="SAM" id="Phobius"/>
    </source>
</evidence>
<dbReference type="GO" id="GO:0005886">
    <property type="term" value="C:plasma membrane"/>
    <property type="evidence" value="ECO:0007669"/>
    <property type="project" value="UniProtKB-SubCell"/>
</dbReference>
<protein>
    <submittedName>
        <fullName evidence="9">Phage shock protein PspC (Stress-responsive transcriptional regulator)</fullName>
    </submittedName>
</protein>
<sequence>MRRLTKSNDRVLDGVLGGIAEYIGIDPTLVRVIFVLLSFFTVAFPGIFVYIVLAIVMPSASRDGRRDRRENRRRERRYYSGPRYTSRESSAYKGEHPYADNHSYQDYRKNQTTRKEAEKIDEDDWSDF</sequence>
<evidence type="ECO:0000256" key="4">
    <source>
        <dbReference type="ARBA" id="ARBA00022989"/>
    </source>
</evidence>
<evidence type="ECO:0000256" key="3">
    <source>
        <dbReference type="ARBA" id="ARBA00022692"/>
    </source>
</evidence>
<evidence type="ECO:0000256" key="5">
    <source>
        <dbReference type="ARBA" id="ARBA00023136"/>
    </source>
</evidence>
<dbReference type="EMBL" id="FOHA01000002">
    <property type="protein sequence ID" value="SER61111.1"/>
    <property type="molecule type" value="Genomic_DNA"/>
</dbReference>
<dbReference type="AlphaFoldDB" id="A0A1H9QKL3"/>
<comment type="subcellular location">
    <subcellularLocation>
        <location evidence="1">Cell membrane</location>
        <topology evidence="1">Single-pass membrane protein</topology>
    </subcellularLocation>
</comment>
<dbReference type="PANTHER" id="PTHR33885:SF3">
    <property type="entry name" value="PHAGE SHOCK PROTEIN C"/>
    <property type="match status" value="1"/>
</dbReference>
<name>A0A1H9QKL3_9LACT</name>
<evidence type="ECO:0000256" key="6">
    <source>
        <dbReference type="SAM" id="MobiDB-lite"/>
    </source>
</evidence>
<feature type="compositionally biased region" description="Basic and acidic residues" evidence="6">
    <location>
        <begin position="62"/>
        <end position="73"/>
    </location>
</feature>
<feature type="domain" description="Phage shock protein PspC N-terminal" evidence="8">
    <location>
        <begin position="2"/>
        <end position="59"/>
    </location>
</feature>
<reference evidence="9 10" key="1">
    <citation type="submission" date="2016-10" db="EMBL/GenBank/DDBJ databases">
        <authorList>
            <person name="de Groot N.N."/>
        </authorList>
    </citation>
    <scope>NUCLEOTIDE SEQUENCE [LARGE SCALE GENOMIC DNA]</scope>
    <source>
        <strain evidence="9 10">DSM 13760</strain>
    </source>
</reference>
<dbReference type="STRING" id="142588.SAMN04488559_102146"/>
<evidence type="ECO:0000256" key="1">
    <source>
        <dbReference type="ARBA" id="ARBA00004162"/>
    </source>
</evidence>
<dbReference type="Proteomes" id="UP000198948">
    <property type="component" value="Unassembled WGS sequence"/>
</dbReference>
<accession>A0A1H9QKL3</accession>